<dbReference type="InterPro" id="IPR005828">
    <property type="entry name" value="MFS_sugar_transport-like"/>
</dbReference>
<keyword evidence="4 5" id="KW-0472">Membrane</keyword>
<evidence type="ECO:0000256" key="2">
    <source>
        <dbReference type="ARBA" id="ARBA00022692"/>
    </source>
</evidence>
<feature type="signal peptide" evidence="6">
    <location>
        <begin position="1"/>
        <end position="31"/>
    </location>
</feature>
<evidence type="ECO:0008006" key="9">
    <source>
        <dbReference type="Google" id="ProtNLM"/>
    </source>
</evidence>
<evidence type="ECO:0000256" key="1">
    <source>
        <dbReference type="ARBA" id="ARBA00004141"/>
    </source>
</evidence>
<feature type="chain" id="PRO_5045587990" description="Major facilitator superfamily (MFS) profile domain-containing protein" evidence="6">
    <location>
        <begin position="32"/>
        <end position="310"/>
    </location>
</feature>
<protein>
    <recommendedName>
        <fullName evidence="9">Major facilitator superfamily (MFS) profile domain-containing protein</fullName>
    </recommendedName>
</protein>
<name>A0ABN9VZ98_9DINO</name>
<reference evidence="7" key="1">
    <citation type="submission" date="2023-10" db="EMBL/GenBank/DDBJ databases">
        <authorList>
            <person name="Chen Y."/>
            <person name="Shah S."/>
            <person name="Dougan E. K."/>
            <person name="Thang M."/>
            <person name="Chan C."/>
        </authorList>
    </citation>
    <scope>NUCLEOTIDE SEQUENCE [LARGE SCALE GENOMIC DNA]</scope>
</reference>
<sequence length="310" mass="32294">MCVSAAGAAAAAPAGPLEAWQVLLFWRFLLGVGIGGEYPLSGAVTAEHASAESSAWQMAGLNLCFLLGQVLAPLVVLACFYAGVSDQATWRAGVGGGAVLALLGALLRGATMFGGKSWAESREGTLWNVLKIVALSAPGYFFTFCIGRFGRRCFQCVGFTVMGIAFFLMSFLYGRGVGGLEVIIFGVQKSFDAMGPGATTFIIPAEIFPTVIRASCHGLSAASGKVGAFVGTLFLPPVQDAVGFQMVLAGCGLLCLLGLLLTFVLTPPYDAETLRVLAETAKTDPGGTTRILWSRRRGTLSDSASVRNVG</sequence>
<keyword evidence="8" id="KW-1185">Reference proteome</keyword>
<keyword evidence="6" id="KW-0732">Signal</keyword>
<feature type="transmembrane region" description="Helical" evidence="5">
    <location>
        <begin position="242"/>
        <end position="265"/>
    </location>
</feature>
<dbReference type="InterPro" id="IPR036259">
    <property type="entry name" value="MFS_trans_sf"/>
</dbReference>
<dbReference type="PANTHER" id="PTHR24064">
    <property type="entry name" value="SOLUTE CARRIER FAMILY 22 MEMBER"/>
    <property type="match status" value="1"/>
</dbReference>
<dbReference type="Proteomes" id="UP001189429">
    <property type="component" value="Unassembled WGS sequence"/>
</dbReference>
<evidence type="ECO:0000256" key="3">
    <source>
        <dbReference type="ARBA" id="ARBA00022989"/>
    </source>
</evidence>
<dbReference type="EMBL" id="CAUYUJ010017860">
    <property type="protein sequence ID" value="CAK0878557.1"/>
    <property type="molecule type" value="Genomic_DNA"/>
</dbReference>
<evidence type="ECO:0000313" key="7">
    <source>
        <dbReference type="EMBL" id="CAK0878557.1"/>
    </source>
</evidence>
<feature type="transmembrane region" description="Helical" evidence="5">
    <location>
        <begin position="59"/>
        <end position="82"/>
    </location>
</feature>
<keyword evidence="3 5" id="KW-1133">Transmembrane helix</keyword>
<evidence type="ECO:0000256" key="6">
    <source>
        <dbReference type="SAM" id="SignalP"/>
    </source>
</evidence>
<feature type="transmembrane region" description="Helical" evidence="5">
    <location>
        <begin position="94"/>
        <end position="114"/>
    </location>
</feature>
<comment type="subcellular location">
    <subcellularLocation>
        <location evidence="1">Membrane</location>
        <topology evidence="1">Multi-pass membrane protein</topology>
    </subcellularLocation>
</comment>
<dbReference type="Pfam" id="PF00083">
    <property type="entry name" value="Sugar_tr"/>
    <property type="match status" value="2"/>
</dbReference>
<feature type="transmembrane region" description="Helical" evidence="5">
    <location>
        <begin position="126"/>
        <end position="146"/>
    </location>
</feature>
<evidence type="ECO:0000313" key="8">
    <source>
        <dbReference type="Proteomes" id="UP001189429"/>
    </source>
</evidence>
<keyword evidence="2 5" id="KW-0812">Transmembrane</keyword>
<proteinExistence type="predicted"/>
<organism evidence="7 8">
    <name type="scientific">Prorocentrum cordatum</name>
    <dbReference type="NCBI Taxonomy" id="2364126"/>
    <lineage>
        <taxon>Eukaryota</taxon>
        <taxon>Sar</taxon>
        <taxon>Alveolata</taxon>
        <taxon>Dinophyceae</taxon>
        <taxon>Prorocentrales</taxon>
        <taxon>Prorocentraceae</taxon>
        <taxon>Prorocentrum</taxon>
    </lineage>
</organism>
<gene>
    <name evidence="7" type="ORF">PCOR1329_LOCUS62282</name>
</gene>
<evidence type="ECO:0000256" key="4">
    <source>
        <dbReference type="ARBA" id="ARBA00023136"/>
    </source>
</evidence>
<dbReference type="Gene3D" id="1.20.1250.20">
    <property type="entry name" value="MFS general substrate transporter like domains"/>
    <property type="match status" value="2"/>
</dbReference>
<accession>A0ABN9VZ98</accession>
<comment type="caution">
    <text evidence="7">The sequence shown here is derived from an EMBL/GenBank/DDBJ whole genome shotgun (WGS) entry which is preliminary data.</text>
</comment>
<feature type="transmembrane region" description="Helical" evidence="5">
    <location>
        <begin position="153"/>
        <end position="173"/>
    </location>
</feature>
<evidence type="ECO:0000256" key="5">
    <source>
        <dbReference type="SAM" id="Phobius"/>
    </source>
</evidence>
<dbReference type="SUPFAM" id="SSF103473">
    <property type="entry name" value="MFS general substrate transporter"/>
    <property type="match status" value="1"/>
</dbReference>